<evidence type="ECO:0000256" key="1">
    <source>
        <dbReference type="SAM" id="MobiDB-lite"/>
    </source>
</evidence>
<protein>
    <recommendedName>
        <fullName evidence="4">BTB domain-containing protein</fullName>
    </recommendedName>
</protein>
<evidence type="ECO:0000313" key="3">
    <source>
        <dbReference type="Proteomes" id="UP001301769"/>
    </source>
</evidence>
<evidence type="ECO:0000313" key="2">
    <source>
        <dbReference type="EMBL" id="KAK4206935.1"/>
    </source>
</evidence>
<dbReference type="Proteomes" id="UP001301769">
    <property type="component" value="Unassembled WGS sequence"/>
</dbReference>
<dbReference type="EMBL" id="MU858336">
    <property type="protein sequence ID" value="KAK4206935.1"/>
    <property type="molecule type" value="Genomic_DNA"/>
</dbReference>
<dbReference type="PANTHER" id="PTHR37538">
    <property type="entry name" value="BTB DOMAIN-CONTAINING PROTEIN"/>
    <property type="match status" value="1"/>
</dbReference>
<proteinExistence type="predicted"/>
<evidence type="ECO:0008006" key="4">
    <source>
        <dbReference type="Google" id="ProtNLM"/>
    </source>
</evidence>
<name>A0AAN7B3J7_9PEZI</name>
<keyword evidence="3" id="KW-1185">Reference proteome</keyword>
<comment type="caution">
    <text evidence="2">The sequence shown here is derived from an EMBL/GenBank/DDBJ whole genome shotgun (WGS) entry which is preliminary data.</text>
</comment>
<gene>
    <name evidence="2" type="ORF">QBC37DRAFT_251526</name>
</gene>
<feature type="non-terminal residue" evidence="2">
    <location>
        <position position="235"/>
    </location>
</feature>
<feature type="non-terminal residue" evidence="2">
    <location>
        <position position="1"/>
    </location>
</feature>
<feature type="region of interest" description="Disordered" evidence="1">
    <location>
        <begin position="210"/>
        <end position="235"/>
    </location>
</feature>
<accession>A0AAN7B3J7</accession>
<reference evidence="2" key="2">
    <citation type="submission" date="2023-05" db="EMBL/GenBank/DDBJ databases">
        <authorList>
            <consortium name="Lawrence Berkeley National Laboratory"/>
            <person name="Steindorff A."/>
            <person name="Hensen N."/>
            <person name="Bonometti L."/>
            <person name="Westerberg I."/>
            <person name="Brannstrom I.O."/>
            <person name="Guillou S."/>
            <person name="Cros-Aarteil S."/>
            <person name="Calhoun S."/>
            <person name="Haridas S."/>
            <person name="Kuo A."/>
            <person name="Mondo S."/>
            <person name="Pangilinan J."/>
            <person name="Riley R."/>
            <person name="Labutti K."/>
            <person name="Andreopoulos B."/>
            <person name="Lipzen A."/>
            <person name="Chen C."/>
            <person name="Yanf M."/>
            <person name="Daum C."/>
            <person name="Ng V."/>
            <person name="Clum A."/>
            <person name="Ohm R."/>
            <person name="Martin F."/>
            <person name="Silar P."/>
            <person name="Natvig D."/>
            <person name="Lalanne C."/>
            <person name="Gautier V."/>
            <person name="Ament-Velasquez S.L."/>
            <person name="Kruys A."/>
            <person name="Hutchinson M.I."/>
            <person name="Powell A.J."/>
            <person name="Barry K."/>
            <person name="Miller A.N."/>
            <person name="Grigoriev I.V."/>
            <person name="Debuchy R."/>
            <person name="Gladieux P."/>
            <person name="Thoren M.H."/>
            <person name="Johannesson H."/>
        </authorList>
    </citation>
    <scope>NUCLEOTIDE SEQUENCE</scope>
    <source>
        <strain evidence="2">PSN293</strain>
    </source>
</reference>
<sequence length="235" mass="25962">PFKSPVISLQLHGCQCLTIHRDFLLPSAKLSRLCDPATTSLDLGHISGRAGHVLVQYLYTNRYKALGWLGSPRPDAAVVDFKIAVEVYAIARQYELYGLEELAKEQIQTAGDDLHAFAVIDAVRVAYPCPTPDDVWFPEYIKSKIKAAFEQPAALLSTTAKIDFADPMSIAKMVLCGMLEVYCEMVQRLTPRQADQASIMKAHPELTPDCKTALQSRPESTDRVTQVLDKSSPPA</sequence>
<dbReference type="PANTHER" id="PTHR37538:SF1">
    <property type="entry name" value="BTB DOMAIN-CONTAINING PROTEIN"/>
    <property type="match status" value="1"/>
</dbReference>
<organism evidence="2 3">
    <name type="scientific">Rhypophila decipiens</name>
    <dbReference type="NCBI Taxonomy" id="261697"/>
    <lineage>
        <taxon>Eukaryota</taxon>
        <taxon>Fungi</taxon>
        <taxon>Dikarya</taxon>
        <taxon>Ascomycota</taxon>
        <taxon>Pezizomycotina</taxon>
        <taxon>Sordariomycetes</taxon>
        <taxon>Sordariomycetidae</taxon>
        <taxon>Sordariales</taxon>
        <taxon>Naviculisporaceae</taxon>
        <taxon>Rhypophila</taxon>
    </lineage>
</organism>
<dbReference type="AlphaFoldDB" id="A0AAN7B3J7"/>
<reference evidence="2" key="1">
    <citation type="journal article" date="2023" name="Mol. Phylogenet. Evol.">
        <title>Genome-scale phylogeny and comparative genomics of the fungal order Sordariales.</title>
        <authorList>
            <person name="Hensen N."/>
            <person name="Bonometti L."/>
            <person name="Westerberg I."/>
            <person name="Brannstrom I.O."/>
            <person name="Guillou S."/>
            <person name="Cros-Aarteil S."/>
            <person name="Calhoun S."/>
            <person name="Haridas S."/>
            <person name="Kuo A."/>
            <person name="Mondo S."/>
            <person name="Pangilinan J."/>
            <person name="Riley R."/>
            <person name="LaButti K."/>
            <person name="Andreopoulos B."/>
            <person name="Lipzen A."/>
            <person name="Chen C."/>
            <person name="Yan M."/>
            <person name="Daum C."/>
            <person name="Ng V."/>
            <person name="Clum A."/>
            <person name="Steindorff A."/>
            <person name="Ohm R.A."/>
            <person name="Martin F."/>
            <person name="Silar P."/>
            <person name="Natvig D.O."/>
            <person name="Lalanne C."/>
            <person name="Gautier V."/>
            <person name="Ament-Velasquez S.L."/>
            <person name="Kruys A."/>
            <person name="Hutchinson M.I."/>
            <person name="Powell A.J."/>
            <person name="Barry K."/>
            <person name="Miller A.N."/>
            <person name="Grigoriev I.V."/>
            <person name="Debuchy R."/>
            <person name="Gladieux P."/>
            <person name="Hiltunen Thoren M."/>
            <person name="Johannesson H."/>
        </authorList>
    </citation>
    <scope>NUCLEOTIDE SEQUENCE</scope>
    <source>
        <strain evidence="2">PSN293</strain>
    </source>
</reference>